<sequence>MKSIKNSKTQVRLPILLALAIAGGMLVGATMFGGQNNRAVLNNYKKFGEVLGLIERDYVDSVNTDDLVETAIEEMLEKLDPHTVYIPARDVEMAQTQLEGDFEGIGIEFLIVKDTINVVTPLSGGPSEQVGLRAGDKIVSVDGENVAGIGFTNRDVFSKLRGPKGSKVKLGIQRRGEQKPIDFVVTRDKIPSYSIDVAYMVDDQVGYLKVSRFAANTYNEFKEALDGLKAKGMRKLILDLRDNPGGYMDRATKMADELLSGNKLIVYTDGRGERFDSKVYAYKKGDFEEGPVIVLINEGSASASEIVAGALQDNDRALIVGRRSFGKGLVQMPVTLSDNSELRLTISRYYTPSGRSIQKPYEEGDEYGMDIYNRYEHGEFFHADSIKFNDSLRYQTGLGRTVYGGGGIMPDYFVPADTSENSRYLIELYNKNLIREYAMDYYDRNKKMFQKMDLNDFVKNYEVSDKMLAELKAVAKSAGIEYNEEQFQRSKSSIKTGVKAFIAKSVWRNEGFYPVFHQNDEVFQQAVGMFDKAQALETGTWKTGK</sequence>
<dbReference type="Gene3D" id="3.90.226.10">
    <property type="entry name" value="2-enoyl-CoA Hydratase, Chain A, domain 1"/>
    <property type="match status" value="1"/>
</dbReference>
<accession>A0A1G9DYW5</accession>
<keyword evidence="3 5" id="KW-0378">Hydrolase</keyword>
<evidence type="ECO:0000256" key="5">
    <source>
        <dbReference type="RuleBase" id="RU004404"/>
    </source>
</evidence>
<feature type="domain" description="PDZ" evidence="6">
    <location>
        <begin position="90"/>
        <end position="161"/>
    </location>
</feature>
<dbReference type="EMBL" id="FNFO01000003">
    <property type="protein sequence ID" value="SDK69020.1"/>
    <property type="molecule type" value="Genomic_DNA"/>
</dbReference>
<dbReference type="SUPFAM" id="SSF50156">
    <property type="entry name" value="PDZ domain-like"/>
    <property type="match status" value="1"/>
</dbReference>
<keyword evidence="8" id="KW-1185">Reference proteome</keyword>
<evidence type="ECO:0000256" key="1">
    <source>
        <dbReference type="ARBA" id="ARBA00009179"/>
    </source>
</evidence>
<evidence type="ECO:0000313" key="7">
    <source>
        <dbReference type="EMBL" id="SDK69020.1"/>
    </source>
</evidence>
<dbReference type="Pfam" id="PF03572">
    <property type="entry name" value="Peptidase_S41"/>
    <property type="match status" value="1"/>
</dbReference>
<dbReference type="InterPro" id="IPR041489">
    <property type="entry name" value="PDZ_6"/>
</dbReference>
<protein>
    <submittedName>
        <fullName evidence="7">Carboxyl-terminal processing protease</fullName>
    </submittedName>
</protein>
<evidence type="ECO:0000313" key="8">
    <source>
        <dbReference type="Proteomes" id="UP000198510"/>
    </source>
</evidence>
<dbReference type="Proteomes" id="UP000198510">
    <property type="component" value="Unassembled WGS sequence"/>
</dbReference>
<name>A0A1G9DYW5_9BACT</name>
<gene>
    <name evidence="7" type="ORF">SAMN05421823_103294</name>
</gene>
<dbReference type="GO" id="GO:0006508">
    <property type="term" value="P:proteolysis"/>
    <property type="evidence" value="ECO:0007669"/>
    <property type="project" value="UniProtKB-KW"/>
</dbReference>
<evidence type="ECO:0000256" key="2">
    <source>
        <dbReference type="ARBA" id="ARBA00022670"/>
    </source>
</evidence>
<dbReference type="Pfam" id="PF17820">
    <property type="entry name" value="PDZ_6"/>
    <property type="match status" value="1"/>
</dbReference>
<dbReference type="GO" id="GO:0004175">
    <property type="term" value="F:endopeptidase activity"/>
    <property type="evidence" value="ECO:0007669"/>
    <property type="project" value="TreeGrafter"/>
</dbReference>
<dbReference type="PANTHER" id="PTHR32060">
    <property type="entry name" value="TAIL-SPECIFIC PROTEASE"/>
    <property type="match status" value="1"/>
</dbReference>
<dbReference type="PROSITE" id="PS50106">
    <property type="entry name" value="PDZ"/>
    <property type="match status" value="1"/>
</dbReference>
<keyword evidence="2 5" id="KW-0645">Protease</keyword>
<dbReference type="InterPro" id="IPR005151">
    <property type="entry name" value="Tail-specific_protease"/>
</dbReference>
<dbReference type="PANTHER" id="PTHR32060:SF30">
    <property type="entry name" value="CARBOXY-TERMINAL PROCESSING PROTEASE CTPA"/>
    <property type="match status" value="1"/>
</dbReference>
<dbReference type="RefSeq" id="WP_245706008.1">
    <property type="nucleotide sequence ID" value="NZ_FNFO01000003.1"/>
</dbReference>
<dbReference type="GO" id="GO:0007165">
    <property type="term" value="P:signal transduction"/>
    <property type="evidence" value="ECO:0007669"/>
    <property type="project" value="TreeGrafter"/>
</dbReference>
<dbReference type="CDD" id="cd06782">
    <property type="entry name" value="cpPDZ_CPP-like"/>
    <property type="match status" value="1"/>
</dbReference>
<dbReference type="SUPFAM" id="SSF52096">
    <property type="entry name" value="ClpP/crotonase"/>
    <property type="match status" value="1"/>
</dbReference>
<dbReference type="InterPro" id="IPR055210">
    <property type="entry name" value="CtpA/B_N"/>
</dbReference>
<dbReference type="NCBIfam" id="TIGR00225">
    <property type="entry name" value="prc"/>
    <property type="match status" value="1"/>
</dbReference>
<dbReference type="InterPro" id="IPR029045">
    <property type="entry name" value="ClpP/crotonase-like_dom_sf"/>
</dbReference>
<keyword evidence="4 5" id="KW-0720">Serine protease</keyword>
<dbReference type="FunFam" id="2.30.42.10:FF:000063">
    <property type="entry name" value="Peptidase, S41 family"/>
    <property type="match status" value="1"/>
</dbReference>
<dbReference type="InterPro" id="IPR036034">
    <property type="entry name" value="PDZ_sf"/>
</dbReference>
<dbReference type="Pfam" id="PF22694">
    <property type="entry name" value="CtpB_N-like"/>
    <property type="match status" value="1"/>
</dbReference>
<proteinExistence type="inferred from homology"/>
<dbReference type="GO" id="GO:0030288">
    <property type="term" value="C:outer membrane-bounded periplasmic space"/>
    <property type="evidence" value="ECO:0007669"/>
    <property type="project" value="TreeGrafter"/>
</dbReference>
<dbReference type="STRING" id="1075417.SAMN05421823_103294"/>
<reference evidence="7 8" key="1">
    <citation type="submission" date="2016-10" db="EMBL/GenBank/DDBJ databases">
        <authorList>
            <person name="de Groot N.N."/>
        </authorList>
    </citation>
    <scope>NUCLEOTIDE SEQUENCE [LARGE SCALE GENOMIC DNA]</scope>
    <source>
        <strain evidence="7 8">DSM 25186</strain>
    </source>
</reference>
<dbReference type="Gene3D" id="3.30.750.44">
    <property type="match status" value="1"/>
</dbReference>
<dbReference type="InterPro" id="IPR004447">
    <property type="entry name" value="Peptidase_S41A"/>
</dbReference>
<dbReference type="SMART" id="SM00228">
    <property type="entry name" value="PDZ"/>
    <property type="match status" value="1"/>
</dbReference>
<dbReference type="SMART" id="SM00245">
    <property type="entry name" value="TSPc"/>
    <property type="match status" value="1"/>
</dbReference>
<dbReference type="GO" id="GO:0008236">
    <property type="term" value="F:serine-type peptidase activity"/>
    <property type="evidence" value="ECO:0007669"/>
    <property type="project" value="UniProtKB-KW"/>
</dbReference>
<organism evidence="7 8">
    <name type="scientific">Catalinimonas alkaloidigena</name>
    <dbReference type="NCBI Taxonomy" id="1075417"/>
    <lineage>
        <taxon>Bacteria</taxon>
        <taxon>Pseudomonadati</taxon>
        <taxon>Bacteroidota</taxon>
        <taxon>Cytophagia</taxon>
        <taxon>Cytophagales</taxon>
        <taxon>Catalimonadaceae</taxon>
        <taxon>Catalinimonas</taxon>
    </lineage>
</organism>
<evidence type="ECO:0000259" key="6">
    <source>
        <dbReference type="PROSITE" id="PS50106"/>
    </source>
</evidence>
<dbReference type="CDD" id="cd07560">
    <property type="entry name" value="Peptidase_S41_CPP"/>
    <property type="match status" value="1"/>
</dbReference>
<comment type="similarity">
    <text evidence="1 5">Belongs to the peptidase S41A family.</text>
</comment>
<dbReference type="InterPro" id="IPR001478">
    <property type="entry name" value="PDZ"/>
</dbReference>
<evidence type="ECO:0000256" key="3">
    <source>
        <dbReference type="ARBA" id="ARBA00022801"/>
    </source>
</evidence>
<dbReference type="Gene3D" id="2.30.42.10">
    <property type="match status" value="1"/>
</dbReference>
<evidence type="ECO:0000256" key="4">
    <source>
        <dbReference type="ARBA" id="ARBA00022825"/>
    </source>
</evidence>
<dbReference type="AlphaFoldDB" id="A0A1G9DYW5"/>